<accession>A0AAW1QJF6</accession>
<keyword evidence="1" id="KW-0697">Rotamase</keyword>
<comment type="catalytic activity">
    <reaction evidence="1">
        <text>[protein]-peptidylproline (omega=180) = [protein]-peptidylproline (omega=0)</text>
        <dbReference type="Rhea" id="RHEA:16237"/>
        <dbReference type="Rhea" id="RHEA-COMP:10747"/>
        <dbReference type="Rhea" id="RHEA-COMP:10748"/>
        <dbReference type="ChEBI" id="CHEBI:83833"/>
        <dbReference type="ChEBI" id="CHEBI:83834"/>
        <dbReference type="EC" id="5.2.1.8"/>
    </reaction>
</comment>
<proteinExistence type="predicted"/>
<sequence length="220" mass="23401">MQGAFPTQLRPTSSVSRASRVCSRCQSPISCSTGKQAVLQPSCERRQALAVLVGVGAGIQQLSQSAAAFPGFKKELGRNKRSVPESDYKPGPEGLKYYDLVKGTGDTAREGQRVAVHFEAKWKGVTFMTSRQGMGVTGGTPLGFDIGADNRGGSTLKGLDLGVRGMKINGQRKLLVPPELAYGAKGYGGEIPPNATLEIDVQLLSIKKDSRGYQTKLIEG</sequence>
<dbReference type="InterPro" id="IPR044180">
    <property type="entry name" value="FKBP18-like"/>
</dbReference>
<reference evidence="3 4" key="1">
    <citation type="journal article" date="2024" name="Nat. Commun.">
        <title>Phylogenomics reveals the evolutionary origins of lichenization in chlorophyte algae.</title>
        <authorList>
            <person name="Puginier C."/>
            <person name="Libourel C."/>
            <person name="Otte J."/>
            <person name="Skaloud P."/>
            <person name="Haon M."/>
            <person name="Grisel S."/>
            <person name="Petersen M."/>
            <person name="Berrin J.G."/>
            <person name="Delaux P.M."/>
            <person name="Dal Grande F."/>
            <person name="Keller J."/>
        </authorList>
    </citation>
    <scope>NUCLEOTIDE SEQUENCE [LARGE SCALE GENOMIC DNA]</scope>
    <source>
        <strain evidence="3 4">SAG 2145</strain>
    </source>
</reference>
<evidence type="ECO:0000256" key="1">
    <source>
        <dbReference type="PROSITE-ProRule" id="PRU00277"/>
    </source>
</evidence>
<protein>
    <recommendedName>
        <fullName evidence="1">peptidylprolyl isomerase</fullName>
        <ecNumber evidence="1">5.2.1.8</ecNumber>
    </recommendedName>
</protein>
<feature type="domain" description="PPIase FKBP-type" evidence="2">
    <location>
        <begin position="111"/>
        <end position="207"/>
    </location>
</feature>
<gene>
    <name evidence="3" type="ORF">WJX74_008254</name>
</gene>
<dbReference type="GO" id="GO:0003755">
    <property type="term" value="F:peptidyl-prolyl cis-trans isomerase activity"/>
    <property type="evidence" value="ECO:0007669"/>
    <property type="project" value="UniProtKB-KW"/>
</dbReference>
<dbReference type="AlphaFoldDB" id="A0AAW1QJF6"/>
<dbReference type="Gene3D" id="3.10.50.40">
    <property type="match status" value="1"/>
</dbReference>
<dbReference type="PANTHER" id="PTHR47862:SF2">
    <property type="entry name" value="PEPTIDYLPROLYL ISOMERASE"/>
    <property type="match status" value="1"/>
</dbReference>
<keyword evidence="1" id="KW-0413">Isomerase</keyword>
<evidence type="ECO:0000259" key="2">
    <source>
        <dbReference type="PROSITE" id="PS50059"/>
    </source>
</evidence>
<evidence type="ECO:0000313" key="3">
    <source>
        <dbReference type="EMBL" id="KAK9821534.1"/>
    </source>
</evidence>
<evidence type="ECO:0000313" key="4">
    <source>
        <dbReference type="Proteomes" id="UP001438707"/>
    </source>
</evidence>
<dbReference type="Proteomes" id="UP001438707">
    <property type="component" value="Unassembled WGS sequence"/>
</dbReference>
<keyword evidence="4" id="KW-1185">Reference proteome</keyword>
<organism evidence="3 4">
    <name type="scientific">Apatococcus lobatus</name>
    <dbReference type="NCBI Taxonomy" id="904363"/>
    <lineage>
        <taxon>Eukaryota</taxon>
        <taxon>Viridiplantae</taxon>
        <taxon>Chlorophyta</taxon>
        <taxon>core chlorophytes</taxon>
        <taxon>Trebouxiophyceae</taxon>
        <taxon>Chlorellales</taxon>
        <taxon>Chlorellaceae</taxon>
        <taxon>Apatococcus</taxon>
    </lineage>
</organism>
<dbReference type="EC" id="5.2.1.8" evidence="1"/>
<dbReference type="SUPFAM" id="SSF54534">
    <property type="entry name" value="FKBP-like"/>
    <property type="match status" value="1"/>
</dbReference>
<dbReference type="PROSITE" id="PS50059">
    <property type="entry name" value="FKBP_PPIASE"/>
    <property type="match status" value="1"/>
</dbReference>
<dbReference type="EMBL" id="JALJOS010000037">
    <property type="protein sequence ID" value="KAK9821534.1"/>
    <property type="molecule type" value="Genomic_DNA"/>
</dbReference>
<dbReference type="GO" id="GO:0009543">
    <property type="term" value="C:chloroplast thylakoid lumen"/>
    <property type="evidence" value="ECO:0007669"/>
    <property type="project" value="TreeGrafter"/>
</dbReference>
<comment type="caution">
    <text evidence="3">The sequence shown here is derived from an EMBL/GenBank/DDBJ whole genome shotgun (WGS) entry which is preliminary data.</text>
</comment>
<dbReference type="Pfam" id="PF00254">
    <property type="entry name" value="FKBP_C"/>
    <property type="match status" value="1"/>
</dbReference>
<dbReference type="InterPro" id="IPR001179">
    <property type="entry name" value="PPIase_FKBP_dom"/>
</dbReference>
<dbReference type="InterPro" id="IPR046357">
    <property type="entry name" value="PPIase_dom_sf"/>
</dbReference>
<name>A0AAW1QJF6_9CHLO</name>
<dbReference type="PANTHER" id="PTHR47862">
    <property type="entry name" value="PEPTIDYL-PROLYL CIS-TRANS ISOMERASE FKBP18, CHLOROPLASTIC"/>
    <property type="match status" value="1"/>
</dbReference>